<accession>A0A1A9VMB2</accession>
<dbReference type="STRING" id="7395.A0A1A9VMB2"/>
<comment type="cofactor">
    <cofactor evidence="6">
        <name>Mg(2+)</name>
        <dbReference type="ChEBI" id="CHEBI:18420"/>
    </cofactor>
</comment>
<organism evidence="7 8">
    <name type="scientific">Glossina austeni</name>
    <name type="common">Savannah tsetse fly</name>
    <dbReference type="NCBI Taxonomy" id="7395"/>
    <lineage>
        <taxon>Eukaryota</taxon>
        <taxon>Metazoa</taxon>
        <taxon>Ecdysozoa</taxon>
        <taxon>Arthropoda</taxon>
        <taxon>Hexapoda</taxon>
        <taxon>Insecta</taxon>
        <taxon>Pterygota</taxon>
        <taxon>Neoptera</taxon>
        <taxon>Endopterygota</taxon>
        <taxon>Diptera</taxon>
        <taxon>Brachycera</taxon>
        <taxon>Muscomorpha</taxon>
        <taxon>Hippoboscoidea</taxon>
        <taxon>Glossinidae</taxon>
        <taxon>Glossina</taxon>
    </lineage>
</organism>
<dbReference type="InterPro" id="IPR003961">
    <property type="entry name" value="FN3_dom"/>
</dbReference>
<feature type="binding site" evidence="6">
    <location>
        <position position="138"/>
    </location>
    <ligand>
        <name>Mg(2+)</name>
        <dbReference type="ChEBI" id="CHEBI:18420"/>
        <label>1</label>
        <note>catalytic</note>
    </ligand>
</feature>
<evidence type="ECO:0000256" key="1">
    <source>
        <dbReference type="ARBA" id="ARBA00009759"/>
    </source>
</evidence>
<sequence length="202" mass="22812">MQIQDQQQELNLLKETVEKSFIDMKGTITKHVFSVEKVLVGTLINECGKENMLQVNDLPKLYTKINTLFELLKIFNEDQLSNLGEKLMKHQDNIGMAVANIPLNNYYTEYEVKVQALNNVGEGPESEAVVIYGCKKWDTCGPEAVLEAEGGILTDLRGQYYSYANEVEHANRGGVLAATNKTCHEDIIRKMPSHIFEAIQKM</sequence>
<dbReference type="InterPro" id="IPR036116">
    <property type="entry name" value="FN3_sf"/>
</dbReference>
<evidence type="ECO:0000256" key="2">
    <source>
        <dbReference type="ARBA" id="ARBA00012633"/>
    </source>
</evidence>
<keyword evidence="6" id="KW-0460">Magnesium</keyword>
<dbReference type="CDD" id="cd00063">
    <property type="entry name" value="FN3"/>
    <property type="match status" value="1"/>
</dbReference>
<name>A0A1A9VMB2_GLOAU</name>
<dbReference type="GO" id="GO:0046854">
    <property type="term" value="P:phosphatidylinositol phosphate biosynthetic process"/>
    <property type="evidence" value="ECO:0007669"/>
    <property type="project" value="InterPro"/>
</dbReference>
<dbReference type="InterPro" id="IPR020550">
    <property type="entry name" value="Inositol_monophosphatase_CS"/>
</dbReference>
<dbReference type="InterPro" id="IPR013783">
    <property type="entry name" value="Ig-like_fold"/>
</dbReference>
<keyword evidence="6" id="KW-0479">Metal-binding</keyword>
<dbReference type="Pfam" id="PF00459">
    <property type="entry name" value="Inositol_P"/>
    <property type="match status" value="1"/>
</dbReference>
<dbReference type="Proteomes" id="UP000078200">
    <property type="component" value="Unassembled WGS sequence"/>
</dbReference>
<evidence type="ECO:0000313" key="7">
    <source>
        <dbReference type="EnsemblMetazoa" id="GAUT041516-PA"/>
    </source>
</evidence>
<dbReference type="PROSITE" id="PS00630">
    <property type="entry name" value="IMP_2"/>
    <property type="match status" value="1"/>
</dbReference>
<keyword evidence="8" id="KW-1185">Reference proteome</keyword>
<evidence type="ECO:0000256" key="4">
    <source>
        <dbReference type="ARBA" id="ARBA00041815"/>
    </source>
</evidence>
<dbReference type="AlphaFoldDB" id="A0A1A9VMB2"/>
<dbReference type="SUPFAM" id="SSF49265">
    <property type="entry name" value="Fibronectin type III"/>
    <property type="match status" value="1"/>
</dbReference>
<dbReference type="InterPro" id="IPR000760">
    <property type="entry name" value="Inositol_monophosphatase-like"/>
</dbReference>
<dbReference type="InterPro" id="IPR050725">
    <property type="entry name" value="CysQ/Inositol_MonoPase"/>
</dbReference>
<dbReference type="VEuPathDB" id="VectorBase:GAUT041516"/>
<evidence type="ECO:0000256" key="6">
    <source>
        <dbReference type="PIRSR" id="PIRSR600760-2"/>
    </source>
</evidence>
<evidence type="ECO:0000256" key="5">
    <source>
        <dbReference type="ARBA" id="ARBA00044554"/>
    </source>
</evidence>
<dbReference type="EnsemblMetazoa" id="GAUT041516-RA">
    <property type="protein sequence ID" value="GAUT041516-PA"/>
    <property type="gene ID" value="GAUT041516"/>
</dbReference>
<comment type="similarity">
    <text evidence="1">Belongs to the inositol monophosphatase superfamily.</text>
</comment>
<protein>
    <recommendedName>
        <fullName evidence="3">3'(2'),5'-bisphosphate nucleotidase 1</fullName>
        <ecNumber evidence="2">3.1.3.7</ecNumber>
    </recommendedName>
    <alternativeName>
        <fullName evidence="4">Bisphosphate 3'-nucleotidase 1</fullName>
    </alternativeName>
    <alternativeName>
        <fullName evidence="5">Inositol-polyphosphate 1-phosphatase</fullName>
    </alternativeName>
</protein>
<proteinExistence type="inferred from homology"/>
<dbReference type="PANTHER" id="PTHR43028:SF5">
    <property type="entry name" value="3'(2'),5'-BISPHOSPHATE NUCLEOTIDASE 1"/>
    <property type="match status" value="1"/>
</dbReference>
<evidence type="ECO:0000313" key="8">
    <source>
        <dbReference type="Proteomes" id="UP000078200"/>
    </source>
</evidence>
<dbReference type="SUPFAM" id="SSF56655">
    <property type="entry name" value="Carbohydrate phosphatase"/>
    <property type="match status" value="1"/>
</dbReference>
<dbReference type="GO" id="GO:0046872">
    <property type="term" value="F:metal ion binding"/>
    <property type="evidence" value="ECO:0007669"/>
    <property type="project" value="UniProtKB-KW"/>
</dbReference>
<dbReference type="EC" id="3.1.3.7" evidence="2"/>
<dbReference type="GO" id="GO:0008441">
    <property type="term" value="F:3'(2'),5'-bisphosphate nucleotidase activity"/>
    <property type="evidence" value="ECO:0007669"/>
    <property type="project" value="UniProtKB-EC"/>
</dbReference>
<reference evidence="7" key="1">
    <citation type="submission" date="2020-05" db="UniProtKB">
        <authorList>
            <consortium name="EnsemblMetazoa"/>
        </authorList>
    </citation>
    <scope>IDENTIFICATION</scope>
    <source>
        <strain evidence="7">TTRI</strain>
    </source>
</reference>
<dbReference type="Gene3D" id="3.40.190.80">
    <property type="match status" value="1"/>
</dbReference>
<dbReference type="PANTHER" id="PTHR43028">
    <property type="entry name" value="3'(2'),5'-BISPHOSPHATE NUCLEOTIDASE 1"/>
    <property type="match status" value="1"/>
</dbReference>
<dbReference type="Gene3D" id="2.60.40.10">
    <property type="entry name" value="Immunoglobulins"/>
    <property type="match status" value="1"/>
</dbReference>
<evidence type="ECO:0000256" key="3">
    <source>
        <dbReference type="ARBA" id="ARBA00040342"/>
    </source>
</evidence>